<reference evidence="1 2" key="1">
    <citation type="submission" date="2017-05" db="EMBL/GenBank/DDBJ databases">
        <title>The Genome Sequence of Enterococcus mundtii 6B1_DIV0119.</title>
        <authorList>
            <consortium name="The Broad Institute Genomics Platform"/>
            <consortium name="The Broad Institute Genomic Center for Infectious Diseases"/>
            <person name="Earl A."/>
            <person name="Manson A."/>
            <person name="Schwartman J."/>
            <person name="Gilmore M."/>
            <person name="Abouelleil A."/>
            <person name="Cao P."/>
            <person name="Chapman S."/>
            <person name="Cusick C."/>
            <person name="Shea T."/>
            <person name="Young S."/>
            <person name="Neafsey D."/>
            <person name="Nusbaum C."/>
            <person name="Birren B."/>
        </authorList>
    </citation>
    <scope>NUCLEOTIDE SEQUENCE [LARGE SCALE GENOMIC DNA]</scope>
    <source>
        <strain evidence="1 2">6B1_DIV0119</strain>
    </source>
</reference>
<gene>
    <name evidence="1" type="ORF">A5802_003085</name>
</gene>
<evidence type="ECO:0000313" key="2">
    <source>
        <dbReference type="Proteomes" id="UP000195024"/>
    </source>
</evidence>
<name>A0A242KUG1_ENTMU</name>
<protein>
    <submittedName>
        <fullName evidence="1">Uncharacterized protein</fullName>
    </submittedName>
</protein>
<organism evidence="1 2">
    <name type="scientific">Enterococcus mundtii</name>
    <dbReference type="NCBI Taxonomy" id="53346"/>
    <lineage>
        <taxon>Bacteria</taxon>
        <taxon>Bacillati</taxon>
        <taxon>Bacillota</taxon>
        <taxon>Bacilli</taxon>
        <taxon>Lactobacillales</taxon>
        <taxon>Enterococcaceae</taxon>
        <taxon>Enterococcus</taxon>
    </lineage>
</organism>
<proteinExistence type="predicted"/>
<sequence>MRKVTLKGSPILTELNSSAYAIDHYNKGLYEWIVSKVLEKIKTVEELQEFEKVWPSLLAEEHKYRPHWKRYWQCMQRNPKNRLLNRFKKVVIERRLFVEKGALYYRNNYKKKKYLINLSKESVKTVLK</sequence>
<comment type="caution">
    <text evidence="1">The sequence shown here is derived from an EMBL/GenBank/DDBJ whole genome shotgun (WGS) entry which is preliminary data.</text>
</comment>
<accession>A0A242KUG1</accession>
<evidence type="ECO:0000313" key="1">
    <source>
        <dbReference type="EMBL" id="OTP24771.1"/>
    </source>
</evidence>
<dbReference type="EMBL" id="NGMS01000005">
    <property type="protein sequence ID" value="OTP24771.1"/>
    <property type="molecule type" value="Genomic_DNA"/>
</dbReference>
<dbReference type="AlphaFoldDB" id="A0A242KUG1"/>
<dbReference type="Proteomes" id="UP000195024">
    <property type="component" value="Unassembled WGS sequence"/>
</dbReference>